<evidence type="ECO:0000313" key="3">
    <source>
        <dbReference type="Proteomes" id="UP001218188"/>
    </source>
</evidence>
<feature type="chain" id="PRO_5042113815" evidence="1">
    <location>
        <begin position="17"/>
        <end position="109"/>
    </location>
</feature>
<name>A0AAD6STP1_9AGAR</name>
<gene>
    <name evidence="2" type="ORF">C8F04DRAFT_658805</name>
</gene>
<proteinExistence type="predicted"/>
<dbReference type="EMBL" id="JARJCM010000073">
    <property type="protein sequence ID" value="KAJ7032410.1"/>
    <property type="molecule type" value="Genomic_DNA"/>
</dbReference>
<dbReference type="Proteomes" id="UP001218188">
    <property type="component" value="Unassembled WGS sequence"/>
</dbReference>
<comment type="caution">
    <text evidence="2">The sequence shown here is derived from an EMBL/GenBank/DDBJ whole genome shotgun (WGS) entry which is preliminary data.</text>
</comment>
<accession>A0AAD6STP1</accession>
<organism evidence="2 3">
    <name type="scientific">Mycena alexandri</name>
    <dbReference type="NCBI Taxonomy" id="1745969"/>
    <lineage>
        <taxon>Eukaryota</taxon>
        <taxon>Fungi</taxon>
        <taxon>Dikarya</taxon>
        <taxon>Basidiomycota</taxon>
        <taxon>Agaricomycotina</taxon>
        <taxon>Agaricomycetes</taxon>
        <taxon>Agaricomycetidae</taxon>
        <taxon>Agaricales</taxon>
        <taxon>Marasmiineae</taxon>
        <taxon>Mycenaceae</taxon>
        <taxon>Mycena</taxon>
    </lineage>
</organism>
<sequence>MHSVLISFAICLAVSARPTVKSRQFLGHAIAGVDTGISCTIPEGCVSGDIASCINGKFIVTQPCADPTTCLTLPVNNSTTDSILACSTTEIQTELFAEAFGGIDNIPHD</sequence>
<evidence type="ECO:0000256" key="1">
    <source>
        <dbReference type="SAM" id="SignalP"/>
    </source>
</evidence>
<keyword evidence="1" id="KW-0732">Signal</keyword>
<feature type="signal peptide" evidence="1">
    <location>
        <begin position="1"/>
        <end position="16"/>
    </location>
</feature>
<protein>
    <submittedName>
        <fullName evidence="2">Uncharacterized protein</fullName>
    </submittedName>
</protein>
<dbReference type="AlphaFoldDB" id="A0AAD6STP1"/>
<reference evidence="2" key="1">
    <citation type="submission" date="2023-03" db="EMBL/GenBank/DDBJ databases">
        <title>Massive genome expansion in bonnet fungi (Mycena s.s.) driven by repeated elements and novel gene families across ecological guilds.</title>
        <authorList>
            <consortium name="Lawrence Berkeley National Laboratory"/>
            <person name="Harder C.B."/>
            <person name="Miyauchi S."/>
            <person name="Viragh M."/>
            <person name="Kuo A."/>
            <person name="Thoen E."/>
            <person name="Andreopoulos B."/>
            <person name="Lu D."/>
            <person name="Skrede I."/>
            <person name="Drula E."/>
            <person name="Henrissat B."/>
            <person name="Morin E."/>
            <person name="Kohler A."/>
            <person name="Barry K."/>
            <person name="LaButti K."/>
            <person name="Morin E."/>
            <person name="Salamov A."/>
            <person name="Lipzen A."/>
            <person name="Mereny Z."/>
            <person name="Hegedus B."/>
            <person name="Baldrian P."/>
            <person name="Stursova M."/>
            <person name="Weitz H."/>
            <person name="Taylor A."/>
            <person name="Grigoriev I.V."/>
            <person name="Nagy L.G."/>
            <person name="Martin F."/>
            <person name="Kauserud H."/>
        </authorList>
    </citation>
    <scope>NUCLEOTIDE SEQUENCE</scope>
    <source>
        <strain evidence="2">CBHHK200</strain>
    </source>
</reference>
<evidence type="ECO:0000313" key="2">
    <source>
        <dbReference type="EMBL" id="KAJ7032410.1"/>
    </source>
</evidence>
<keyword evidence="3" id="KW-1185">Reference proteome</keyword>